<accession>A0ABQ0SKX8</accession>
<evidence type="ECO:0000313" key="2">
    <source>
        <dbReference type="Proteomes" id="UP000317180"/>
    </source>
</evidence>
<dbReference type="Proteomes" id="UP000317180">
    <property type="component" value="Unassembled WGS sequence"/>
</dbReference>
<reference evidence="1 2" key="1">
    <citation type="submission" date="2019-06" db="EMBL/GenBank/DDBJ databases">
        <title>Whole genome shotgun sequence of Brevibacillus agri NBRC 15538.</title>
        <authorList>
            <person name="Hosoyama A."/>
            <person name="Uohara A."/>
            <person name="Ohji S."/>
            <person name="Ichikawa N."/>
        </authorList>
    </citation>
    <scope>NUCLEOTIDE SEQUENCE [LARGE SCALE GENOMIC DNA]</scope>
    <source>
        <strain evidence="1 2">NBRC 15538</strain>
    </source>
</reference>
<gene>
    <name evidence="1" type="ORF">BAG01nite_05520</name>
</gene>
<comment type="caution">
    <text evidence="1">The sequence shown here is derived from an EMBL/GenBank/DDBJ whole genome shotgun (WGS) entry which is preliminary data.</text>
</comment>
<evidence type="ECO:0000313" key="1">
    <source>
        <dbReference type="EMBL" id="GED24450.1"/>
    </source>
</evidence>
<proteinExistence type="predicted"/>
<sequence length="70" mass="7740">MYVLVRAHCFAPRSVWEAETTVMGSDLETTCAAMKRAIDNWLTSISEKDADAIVGRTTLQAFMILPCSNT</sequence>
<name>A0ABQ0SKX8_9BACL</name>
<dbReference type="EMBL" id="BJOD01000004">
    <property type="protein sequence ID" value="GED24450.1"/>
    <property type="molecule type" value="Genomic_DNA"/>
</dbReference>
<organism evidence="1 2">
    <name type="scientific">Brevibacillus agri</name>
    <dbReference type="NCBI Taxonomy" id="51101"/>
    <lineage>
        <taxon>Bacteria</taxon>
        <taxon>Bacillati</taxon>
        <taxon>Bacillota</taxon>
        <taxon>Bacilli</taxon>
        <taxon>Bacillales</taxon>
        <taxon>Paenibacillaceae</taxon>
        <taxon>Brevibacillus</taxon>
    </lineage>
</organism>
<keyword evidence="2" id="KW-1185">Reference proteome</keyword>
<protein>
    <recommendedName>
        <fullName evidence="3">Type II toxin-antitoxin system HicB family antitoxin</fullName>
    </recommendedName>
</protein>
<evidence type="ECO:0008006" key="3">
    <source>
        <dbReference type="Google" id="ProtNLM"/>
    </source>
</evidence>